<dbReference type="PhylomeDB" id="A0A0G4ETU1"/>
<evidence type="ECO:0000313" key="3">
    <source>
        <dbReference type="Proteomes" id="UP000041254"/>
    </source>
</evidence>
<feature type="region of interest" description="Disordered" evidence="1">
    <location>
        <begin position="1"/>
        <end position="50"/>
    </location>
</feature>
<name>A0A0G4ETU1_VITBC</name>
<accession>A0A0G4ETU1</accession>
<reference evidence="2 3" key="1">
    <citation type="submission" date="2014-11" db="EMBL/GenBank/DDBJ databases">
        <authorList>
            <person name="Zhu J."/>
            <person name="Qi W."/>
            <person name="Song R."/>
        </authorList>
    </citation>
    <scope>NUCLEOTIDE SEQUENCE [LARGE SCALE GENOMIC DNA]</scope>
</reference>
<dbReference type="AlphaFoldDB" id="A0A0G4ETU1"/>
<sequence length="686" mass="74930">MIAEGRIREGRIREERKPHRPQKAQICSHGGRDGHRQPTAAQQQEEEEEEEEVTHSIDLEAFAQRFSQIPVVVAYVFSFVSLHLVAALPQRLWRHVGCQITQLVTDTHDTAERRFWCGLSFSDAFEWGRRLTRLKSIVVKYPPSLVVRHHHGFSCDYHSLSLLISNKIVTALVEGHSEGRRAAAATATGRQAPTTLESIDISEGGSDIIVEEAEGRDIRAATEPSVALPPPLDPPPTLTSLRSIIIPGHELSMTGIIPEDELSCPGRGRHWQLPSLETVQVRESAYDGEVLGELVATSRRLKELHVECHPDVMAGSLRRIPVAAAAGQPGLLSRLEDIGTLSVRTGAADLEGLQEILVDRGCRSIKKLSIRLEDYDIDSSIFAPLSAIETFASAVCVSPDIVDTSVFGTSDNEDPVDCFDLGLLCEVPTNPAPSFFVQRHIQQLAAASERALFTILPDHLTTPLDTPSPAAIALAECLTFPKATAVTVRGHGGFAANAEEVDPLVFDSMPDSAFPAASSLYVHSGKGLAIGRRLVSKMPVVKRIDLRVPTEEDAVGVLQAVGAGKSLECFNPGWVDVSEGGLTWVDMADHLPTIKRLDVRVEVPHDLGVGDAAGEFGIACVKSLLKIRGIKELKFALWPHHGGQSFKRLVDERTNGDTVEGLEGRFDIEWGWPYSRQQLILKPLDT</sequence>
<dbReference type="VEuPathDB" id="CryptoDB:Vbra_8187"/>
<dbReference type="InParanoid" id="A0A0G4ETU1"/>
<organism evidence="2 3">
    <name type="scientific">Vitrella brassicaformis (strain CCMP3155)</name>
    <dbReference type="NCBI Taxonomy" id="1169540"/>
    <lineage>
        <taxon>Eukaryota</taxon>
        <taxon>Sar</taxon>
        <taxon>Alveolata</taxon>
        <taxon>Colpodellida</taxon>
        <taxon>Vitrellaceae</taxon>
        <taxon>Vitrella</taxon>
    </lineage>
</organism>
<gene>
    <name evidence="2" type="ORF">Vbra_8187</name>
</gene>
<proteinExistence type="predicted"/>
<evidence type="ECO:0000313" key="2">
    <source>
        <dbReference type="EMBL" id="CEM01742.1"/>
    </source>
</evidence>
<keyword evidence="3" id="KW-1185">Reference proteome</keyword>
<feature type="compositionally biased region" description="Basic and acidic residues" evidence="1">
    <location>
        <begin position="1"/>
        <end position="17"/>
    </location>
</feature>
<protein>
    <submittedName>
        <fullName evidence="2">Uncharacterized protein</fullName>
    </submittedName>
</protein>
<dbReference type="Proteomes" id="UP000041254">
    <property type="component" value="Unassembled WGS sequence"/>
</dbReference>
<dbReference type="EMBL" id="CDMY01000309">
    <property type="protein sequence ID" value="CEM01742.1"/>
    <property type="molecule type" value="Genomic_DNA"/>
</dbReference>
<evidence type="ECO:0000256" key="1">
    <source>
        <dbReference type="SAM" id="MobiDB-lite"/>
    </source>
</evidence>